<evidence type="ECO:0000313" key="9">
    <source>
        <dbReference type="EMBL" id="TFB75259.1"/>
    </source>
</evidence>
<comment type="catalytic activity">
    <reaction evidence="4">
        <text>2 D-alanine + ATP = D-alanyl-D-alanine + ADP + phosphate + H(+)</text>
        <dbReference type="Rhea" id="RHEA:11224"/>
        <dbReference type="ChEBI" id="CHEBI:15378"/>
        <dbReference type="ChEBI" id="CHEBI:30616"/>
        <dbReference type="ChEBI" id="CHEBI:43474"/>
        <dbReference type="ChEBI" id="CHEBI:57416"/>
        <dbReference type="ChEBI" id="CHEBI:57822"/>
        <dbReference type="ChEBI" id="CHEBI:456216"/>
        <dbReference type="EC" id="6.3.2.4"/>
    </reaction>
</comment>
<keyword evidence="10" id="KW-1185">Reference proteome</keyword>
<dbReference type="Gene3D" id="3.30.470.20">
    <property type="entry name" value="ATP-grasp fold, B domain"/>
    <property type="match status" value="1"/>
</dbReference>
<reference evidence="9 10" key="1">
    <citation type="submission" date="2019-03" db="EMBL/GenBank/DDBJ databases">
        <title>Genomics of glacier-inhabiting Cryobacterium strains.</title>
        <authorList>
            <person name="Liu Q."/>
            <person name="Xin Y.-H."/>
        </authorList>
    </citation>
    <scope>NUCLEOTIDE SEQUENCE [LARGE SCALE GENOMIC DNA]</scope>
    <source>
        <strain evidence="9 10">HLT2-23</strain>
    </source>
</reference>
<dbReference type="GO" id="GO:0071555">
    <property type="term" value="P:cell wall organization"/>
    <property type="evidence" value="ECO:0007669"/>
    <property type="project" value="UniProtKB-KW"/>
</dbReference>
<dbReference type="NCBIfam" id="NF002378">
    <property type="entry name" value="PRK01372.1"/>
    <property type="match status" value="1"/>
</dbReference>
<evidence type="ECO:0000256" key="2">
    <source>
        <dbReference type="ARBA" id="ARBA00022598"/>
    </source>
</evidence>
<dbReference type="Proteomes" id="UP000298173">
    <property type="component" value="Unassembled WGS sequence"/>
</dbReference>
<dbReference type="HAMAP" id="MF_00047">
    <property type="entry name" value="Dala_Dala_lig"/>
    <property type="match status" value="1"/>
</dbReference>
<dbReference type="UniPathway" id="UPA00219"/>
<dbReference type="GO" id="GO:0046872">
    <property type="term" value="F:metal ion binding"/>
    <property type="evidence" value="ECO:0007669"/>
    <property type="project" value="UniProtKB-KW"/>
</dbReference>
<keyword evidence="6" id="KW-0479">Metal-binding</keyword>
<feature type="active site" evidence="5">
    <location>
        <position position="290"/>
    </location>
</feature>
<sequence length="318" mass="32967">MSELTHLKIVILAGGISHERDVSLRSGRRVADALTDAGHSVTVLDPGSNLLTTLSQQAPDLIWPTLHGATGEDGALLSLLVTTGIPFLGSRGPAAALAWNKATAKELVLRAGIATPPAIALSTETFRDLGATSVLEHLIGAIGLPLVVKPAQGGSSQGVTIVRTPADLPRAMVEAYTYANTALVEAYVEGTEVTVAIIDTGDGATALPIVEIVPVDGVYSFEARYNAGETDFYTPARLTDEVAESVSDAALAIHALLGLRHLSRIDLIVDAAGTPWFLEANVLPGLTETSLVPQAIEADGQTLSATYSALASHALATQ</sequence>
<dbReference type="InterPro" id="IPR013815">
    <property type="entry name" value="ATP_grasp_subdomain_1"/>
</dbReference>
<dbReference type="OrthoDB" id="9813261at2"/>
<evidence type="ECO:0000256" key="4">
    <source>
        <dbReference type="HAMAP-Rule" id="MF_00047"/>
    </source>
</evidence>
<dbReference type="InterPro" id="IPR011761">
    <property type="entry name" value="ATP-grasp"/>
</dbReference>
<feature type="binding site" evidence="6">
    <location>
        <position position="279"/>
    </location>
    <ligand>
        <name>Mg(2+)</name>
        <dbReference type="ChEBI" id="CHEBI:18420"/>
        <label>1</label>
    </ligand>
</feature>
<dbReference type="GO" id="GO:0005524">
    <property type="term" value="F:ATP binding"/>
    <property type="evidence" value="ECO:0007669"/>
    <property type="project" value="UniProtKB-UniRule"/>
</dbReference>
<keyword evidence="4" id="KW-0573">Peptidoglycan synthesis</keyword>
<keyword evidence="2 4" id="KW-0436">Ligase</keyword>
<dbReference type="PROSITE" id="PS50975">
    <property type="entry name" value="ATP_GRASP"/>
    <property type="match status" value="1"/>
</dbReference>
<comment type="cofactor">
    <cofactor evidence="6">
        <name>Mg(2+)</name>
        <dbReference type="ChEBI" id="CHEBI:18420"/>
    </cofactor>
    <cofactor evidence="6">
        <name>Mn(2+)</name>
        <dbReference type="ChEBI" id="CHEBI:29035"/>
    </cofactor>
    <text evidence="6">Binds 2 magnesium or manganese ions per subunit.</text>
</comment>
<dbReference type="EMBL" id="SOEY01000008">
    <property type="protein sequence ID" value="TFB75259.1"/>
    <property type="molecule type" value="Genomic_DNA"/>
</dbReference>
<evidence type="ECO:0000256" key="1">
    <source>
        <dbReference type="ARBA" id="ARBA00010871"/>
    </source>
</evidence>
<keyword evidence="3 4" id="KW-0961">Cell wall biogenesis/degradation</keyword>
<evidence type="ECO:0000313" key="10">
    <source>
        <dbReference type="Proteomes" id="UP000298173"/>
    </source>
</evidence>
<evidence type="ECO:0000256" key="7">
    <source>
        <dbReference type="PROSITE-ProRule" id="PRU00409"/>
    </source>
</evidence>
<dbReference type="Pfam" id="PF07478">
    <property type="entry name" value="Dala_Dala_lig_C"/>
    <property type="match status" value="1"/>
</dbReference>
<feature type="active site" evidence="5">
    <location>
        <position position="19"/>
    </location>
</feature>
<keyword evidence="6" id="KW-0464">Manganese</keyword>
<dbReference type="InterPro" id="IPR016185">
    <property type="entry name" value="PreATP-grasp_dom_sf"/>
</dbReference>
<accession>A0A4R8V298</accession>
<dbReference type="AlphaFoldDB" id="A0A4R8V298"/>
<keyword evidence="7" id="KW-0547">Nucleotide-binding</keyword>
<name>A0A4R8V298_9MICO</name>
<keyword evidence="7" id="KW-0067">ATP-binding</keyword>
<dbReference type="InterPro" id="IPR011095">
    <property type="entry name" value="Dala_Dala_lig_C"/>
</dbReference>
<comment type="caution">
    <text evidence="9">The sequence shown here is derived from an EMBL/GenBank/DDBJ whole genome shotgun (WGS) entry which is preliminary data.</text>
</comment>
<organism evidence="9 10">
    <name type="scientific">Cryobacterium glaciale</name>
    <dbReference type="NCBI Taxonomy" id="1259145"/>
    <lineage>
        <taxon>Bacteria</taxon>
        <taxon>Bacillati</taxon>
        <taxon>Actinomycetota</taxon>
        <taxon>Actinomycetes</taxon>
        <taxon>Micrococcales</taxon>
        <taxon>Microbacteriaceae</taxon>
        <taxon>Cryobacterium</taxon>
    </lineage>
</organism>
<dbReference type="GO" id="GO:0009252">
    <property type="term" value="P:peptidoglycan biosynthetic process"/>
    <property type="evidence" value="ECO:0007669"/>
    <property type="project" value="UniProtKB-UniRule"/>
</dbReference>
<dbReference type="EC" id="6.3.2.4" evidence="4"/>
<proteinExistence type="inferred from homology"/>
<keyword evidence="4" id="KW-0963">Cytoplasm</keyword>
<dbReference type="SUPFAM" id="SSF56059">
    <property type="entry name" value="Glutathione synthetase ATP-binding domain-like"/>
    <property type="match status" value="1"/>
</dbReference>
<dbReference type="RefSeq" id="WP_134501956.1">
    <property type="nucleotide sequence ID" value="NZ_SOEY01000008.1"/>
</dbReference>
<evidence type="ECO:0000256" key="5">
    <source>
        <dbReference type="PIRSR" id="PIRSR039102-1"/>
    </source>
</evidence>
<dbReference type="Gene3D" id="3.40.50.20">
    <property type="match status" value="1"/>
</dbReference>
<gene>
    <name evidence="4" type="primary">ddl</name>
    <name evidence="9" type="ORF">E3O06_05370</name>
</gene>
<dbReference type="GO" id="GO:0008360">
    <property type="term" value="P:regulation of cell shape"/>
    <property type="evidence" value="ECO:0007669"/>
    <property type="project" value="UniProtKB-KW"/>
</dbReference>
<evidence type="ECO:0000259" key="8">
    <source>
        <dbReference type="PROSITE" id="PS50975"/>
    </source>
</evidence>
<comment type="similarity">
    <text evidence="1 4">Belongs to the D-alanine--D-alanine ligase family.</text>
</comment>
<dbReference type="SUPFAM" id="SSF52440">
    <property type="entry name" value="PreATP-grasp domain"/>
    <property type="match status" value="1"/>
</dbReference>
<comment type="subcellular location">
    <subcellularLocation>
        <location evidence="4">Cytoplasm</location>
    </subcellularLocation>
</comment>
<dbReference type="GO" id="GO:0005737">
    <property type="term" value="C:cytoplasm"/>
    <property type="evidence" value="ECO:0007669"/>
    <property type="project" value="UniProtKB-SubCell"/>
</dbReference>
<dbReference type="GO" id="GO:0008716">
    <property type="term" value="F:D-alanine-D-alanine ligase activity"/>
    <property type="evidence" value="ECO:0007669"/>
    <property type="project" value="UniProtKB-UniRule"/>
</dbReference>
<comment type="function">
    <text evidence="4">Cell wall formation.</text>
</comment>
<feature type="binding site" evidence="6">
    <location>
        <position position="266"/>
    </location>
    <ligand>
        <name>Mg(2+)</name>
        <dbReference type="ChEBI" id="CHEBI:18420"/>
        <label>1</label>
    </ligand>
</feature>
<feature type="active site" evidence="5">
    <location>
        <position position="155"/>
    </location>
</feature>
<dbReference type="InterPro" id="IPR005905">
    <property type="entry name" value="D_ala_D_ala"/>
</dbReference>
<evidence type="ECO:0000256" key="3">
    <source>
        <dbReference type="ARBA" id="ARBA00023316"/>
    </source>
</evidence>
<dbReference type="Gene3D" id="3.30.1490.20">
    <property type="entry name" value="ATP-grasp fold, A domain"/>
    <property type="match status" value="1"/>
</dbReference>
<feature type="binding site" evidence="6">
    <location>
        <position position="279"/>
    </location>
    <ligand>
        <name>Mg(2+)</name>
        <dbReference type="ChEBI" id="CHEBI:18420"/>
        <label>2</label>
    </ligand>
</feature>
<keyword evidence="4" id="KW-0133">Cell shape</keyword>
<dbReference type="PANTHER" id="PTHR23132">
    <property type="entry name" value="D-ALANINE--D-ALANINE LIGASE"/>
    <property type="match status" value="1"/>
</dbReference>
<evidence type="ECO:0000256" key="6">
    <source>
        <dbReference type="PIRSR" id="PIRSR039102-3"/>
    </source>
</evidence>
<feature type="binding site" evidence="6">
    <location>
        <position position="281"/>
    </location>
    <ligand>
        <name>Mg(2+)</name>
        <dbReference type="ChEBI" id="CHEBI:18420"/>
        <label>2</label>
    </ligand>
</feature>
<feature type="domain" description="ATP-grasp" evidence="8">
    <location>
        <begin position="105"/>
        <end position="312"/>
    </location>
</feature>
<protein>
    <recommendedName>
        <fullName evidence="4">D-alanine--D-alanine ligase</fullName>
        <ecNumber evidence="4">6.3.2.4</ecNumber>
    </recommendedName>
    <alternativeName>
        <fullName evidence="4">D-Ala-D-Ala ligase</fullName>
    </alternativeName>
    <alternativeName>
        <fullName evidence="4">D-alanylalanine synthetase</fullName>
    </alternativeName>
</protein>
<dbReference type="PANTHER" id="PTHR23132:SF23">
    <property type="entry name" value="D-ALANINE--D-ALANINE LIGASE B"/>
    <property type="match status" value="1"/>
</dbReference>
<keyword evidence="6" id="KW-0460">Magnesium</keyword>
<comment type="pathway">
    <text evidence="4">Cell wall biogenesis; peptidoglycan biosynthesis.</text>
</comment>
<dbReference type="PIRSF" id="PIRSF039102">
    <property type="entry name" value="Ddl/VanB"/>
    <property type="match status" value="1"/>
</dbReference>